<dbReference type="AlphaFoldDB" id="A0A3N1PVF1"/>
<reference evidence="5 6" key="1">
    <citation type="submission" date="2018-11" db="EMBL/GenBank/DDBJ databases">
        <title>Genomic Encyclopedia of Type Strains, Phase IV (KMG-IV): sequencing the most valuable type-strain genomes for metagenomic binning, comparative biology and taxonomic classification.</title>
        <authorList>
            <person name="Goeker M."/>
        </authorList>
    </citation>
    <scope>NUCLEOTIDE SEQUENCE [LARGE SCALE GENOMIC DNA]</scope>
    <source>
        <strain evidence="5 6">DSM 21945</strain>
    </source>
</reference>
<feature type="signal peptide" evidence="3">
    <location>
        <begin position="1"/>
        <end position="20"/>
    </location>
</feature>
<feature type="domain" description="Solute-binding protein family 3/N-terminal" evidence="4">
    <location>
        <begin position="29"/>
        <end position="252"/>
    </location>
</feature>
<dbReference type="RefSeq" id="WP_148049782.1">
    <property type="nucleotide sequence ID" value="NZ_JBLXAC010000002.1"/>
</dbReference>
<evidence type="ECO:0000256" key="2">
    <source>
        <dbReference type="ARBA" id="ARBA00022729"/>
    </source>
</evidence>
<dbReference type="SMART" id="SM00062">
    <property type="entry name" value="PBPb"/>
    <property type="match status" value="1"/>
</dbReference>
<evidence type="ECO:0000256" key="3">
    <source>
        <dbReference type="SAM" id="SignalP"/>
    </source>
</evidence>
<name>A0A3N1PVF1_9GAMM</name>
<keyword evidence="2 3" id="KW-0732">Signal</keyword>
<protein>
    <submittedName>
        <fullName evidence="5">Arginine transport system substrate-binding protein</fullName>
    </submittedName>
</protein>
<dbReference type="Proteomes" id="UP000268033">
    <property type="component" value="Unassembled WGS sequence"/>
</dbReference>
<dbReference type="PANTHER" id="PTHR35936">
    <property type="entry name" value="MEMBRANE-BOUND LYTIC MUREIN TRANSGLYCOSYLASE F"/>
    <property type="match status" value="1"/>
</dbReference>
<comment type="similarity">
    <text evidence="1">Belongs to the bacterial solute-binding protein 3 family.</text>
</comment>
<evidence type="ECO:0000256" key="1">
    <source>
        <dbReference type="ARBA" id="ARBA00010333"/>
    </source>
</evidence>
<sequence length="252" mass="28074">MRKAVWLGLLYCCTWGLAAADEVSGAGRPLVFGTEATYPPFEYRDDASQLVGIDIDVAHAVCELLQRPCIIIEHPFDSLLDELEDGELDAVIAALDISSRYDNSIRFSDPYYRNSAVYVTLKDATDRYAKSGYIGVQNGSSHQQYLIDQRQWQLTSYDDLNGALNELRAGRISAIFVDAAVANAWLSDPANKDLRLMGSPIRDLRYFGRGMGIALSRGERSDALLDAINKALAKLREDKSLDHILSHYLQVH</sequence>
<keyword evidence="6" id="KW-1185">Reference proteome</keyword>
<feature type="chain" id="PRO_5018271712" evidence="3">
    <location>
        <begin position="21"/>
        <end position="252"/>
    </location>
</feature>
<dbReference type="STRING" id="584787.GCA_001247655_03679"/>
<accession>A0A3N1PVF1</accession>
<evidence type="ECO:0000313" key="6">
    <source>
        <dbReference type="Proteomes" id="UP000268033"/>
    </source>
</evidence>
<proteinExistence type="inferred from homology"/>
<dbReference type="Pfam" id="PF00497">
    <property type="entry name" value="SBP_bac_3"/>
    <property type="match status" value="1"/>
</dbReference>
<organism evidence="5 6">
    <name type="scientific">Gallaecimonas pentaromativorans</name>
    <dbReference type="NCBI Taxonomy" id="584787"/>
    <lineage>
        <taxon>Bacteria</taxon>
        <taxon>Pseudomonadati</taxon>
        <taxon>Pseudomonadota</taxon>
        <taxon>Gammaproteobacteria</taxon>
        <taxon>Enterobacterales</taxon>
        <taxon>Gallaecimonadaceae</taxon>
        <taxon>Gallaecimonas</taxon>
    </lineage>
</organism>
<dbReference type="InterPro" id="IPR001638">
    <property type="entry name" value="Solute-binding_3/MltF_N"/>
</dbReference>
<comment type="caution">
    <text evidence="5">The sequence shown here is derived from an EMBL/GenBank/DDBJ whole genome shotgun (WGS) entry which is preliminary data.</text>
</comment>
<evidence type="ECO:0000259" key="4">
    <source>
        <dbReference type="SMART" id="SM00062"/>
    </source>
</evidence>
<dbReference type="SUPFAM" id="SSF53850">
    <property type="entry name" value="Periplasmic binding protein-like II"/>
    <property type="match status" value="1"/>
</dbReference>
<dbReference type="EMBL" id="RJUL01000001">
    <property type="protein sequence ID" value="ROQ30730.1"/>
    <property type="molecule type" value="Genomic_DNA"/>
</dbReference>
<gene>
    <name evidence="5" type="ORF">EDC28_101422</name>
</gene>
<evidence type="ECO:0000313" key="5">
    <source>
        <dbReference type="EMBL" id="ROQ30730.1"/>
    </source>
</evidence>
<dbReference type="PANTHER" id="PTHR35936:SF20">
    <property type="entry name" value="ABC TRANSPORTER ARGININE-BINDING PROTEIN 2-RELATED"/>
    <property type="match status" value="1"/>
</dbReference>
<dbReference type="Gene3D" id="3.40.190.10">
    <property type="entry name" value="Periplasmic binding protein-like II"/>
    <property type="match status" value="2"/>
</dbReference>